<gene>
    <name evidence="1" type="ORF">COW49_00970</name>
</gene>
<reference evidence="2" key="1">
    <citation type="submission" date="2017-09" db="EMBL/GenBank/DDBJ databases">
        <title>Depth-based differentiation of microbial function through sediment-hosted aquifers and enrichment of novel symbionts in the deep terrestrial subsurface.</title>
        <authorList>
            <person name="Probst A.J."/>
            <person name="Ladd B."/>
            <person name="Jarett J.K."/>
            <person name="Geller-Mcgrath D.E."/>
            <person name="Sieber C.M.K."/>
            <person name="Emerson J.B."/>
            <person name="Anantharaman K."/>
            <person name="Thomas B.C."/>
            <person name="Malmstrom R."/>
            <person name="Stieglmeier M."/>
            <person name="Klingl A."/>
            <person name="Woyke T."/>
            <person name="Ryan C.M."/>
            <person name="Banfield J.F."/>
        </authorList>
    </citation>
    <scope>NUCLEOTIDE SEQUENCE [LARGE SCALE GENOMIC DNA]</scope>
</reference>
<sequence>IRELAKAAGQYHLEGGRGSSHKGAKRIIGVTSSGKLIPHPSEAHYRVQLPDNGTTKPATEHAQKYFPGWTSRDHDEAESLHGEHRKKLMDDWDNMRRTDATPNASLKEKNPALFDSLHGISKRIEKHESARRLHGQMGASAKFAEMARDYEADAESSVRQYGHKKARELGWEV</sequence>
<accession>A0A2M7FDU1</accession>
<dbReference type="AlphaFoldDB" id="A0A2M7FDU1"/>
<evidence type="ECO:0000313" key="1">
    <source>
        <dbReference type="EMBL" id="PIV87181.1"/>
    </source>
</evidence>
<comment type="caution">
    <text evidence="1">The sequence shown here is derived from an EMBL/GenBank/DDBJ whole genome shotgun (WGS) entry which is preliminary data.</text>
</comment>
<organism evidence="1 2">
    <name type="scientific">Candidatus Kaiserbacteria bacterium CG17_big_fil_post_rev_8_21_14_2_50_51_7</name>
    <dbReference type="NCBI Taxonomy" id="1974613"/>
    <lineage>
        <taxon>Bacteria</taxon>
        <taxon>Candidatus Kaiseribacteriota</taxon>
    </lineage>
</organism>
<name>A0A2M7FDU1_9BACT</name>
<evidence type="ECO:0000313" key="2">
    <source>
        <dbReference type="Proteomes" id="UP000228497"/>
    </source>
</evidence>
<protein>
    <submittedName>
        <fullName evidence="1">Uncharacterized protein</fullName>
    </submittedName>
</protein>
<proteinExistence type="predicted"/>
<dbReference type="Proteomes" id="UP000228497">
    <property type="component" value="Unassembled WGS sequence"/>
</dbReference>
<feature type="non-terminal residue" evidence="1">
    <location>
        <position position="1"/>
    </location>
</feature>
<dbReference type="EMBL" id="PFFD01000041">
    <property type="protein sequence ID" value="PIV87181.1"/>
    <property type="molecule type" value="Genomic_DNA"/>
</dbReference>